<dbReference type="Proteomes" id="UP000184423">
    <property type="component" value="Unassembled WGS sequence"/>
</dbReference>
<evidence type="ECO:0000313" key="2">
    <source>
        <dbReference type="Proteomes" id="UP000184423"/>
    </source>
</evidence>
<accession>A0A1M5BMJ8</accession>
<keyword evidence="2" id="KW-1185">Reference proteome</keyword>
<dbReference type="InterPro" id="IPR013324">
    <property type="entry name" value="RNA_pol_sigma_r3/r4-like"/>
</dbReference>
<protein>
    <recommendedName>
        <fullName evidence="3">Phage transcriptional activator, RinA family</fullName>
    </recommendedName>
</protein>
<organism evidence="1 2">
    <name type="scientific">Caloramator proteoclasticus DSM 10124</name>
    <dbReference type="NCBI Taxonomy" id="1121262"/>
    <lineage>
        <taxon>Bacteria</taxon>
        <taxon>Bacillati</taxon>
        <taxon>Bacillota</taxon>
        <taxon>Clostridia</taxon>
        <taxon>Eubacteriales</taxon>
        <taxon>Clostridiaceae</taxon>
        <taxon>Caloramator</taxon>
    </lineage>
</organism>
<proteinExistence type="predicted"/>
<gene>
    <name evidence="1" type="ORF">SAMN02746091_02523</name>
</gene>
<dbReference type="SUPFAM" id="SSF88659">
    <property type="entry name" value="Sigma3 and sigma4 domains of RNA polymerase sigma factors"/>
    <property type="match status" value="1"/>
</dbReference>
<reference evidence="2" key="1">
    <citation type="submission" date="2016-11" db="EMBL/GenBank/DDBJ databases">
        <authorList>
            <person name="Varghese N."/>
            <person name="Submissions S."/>
        </authorList>
    </citation>
    <scope>NUCLEOTIDE SEQUENCE [LARGE SCALE GENOMIC DNA]</scope>
    <source>
        <strain evidence="2">DSM 10124</strain>
    </source>
</reference>
<dbReference type="RefSeq" id="WP_073250166.1">
    <property type="nucleotide sequence ID" value="NZ_FQVG01000077.1"/>
</dbReference>
<evidence type="ECO:0000313" key="1">
    <source>
        <dbReference type="EMBL" id="SHF43764.1"/>
    </source>
</evidence>
<dbReference type="EMBL" id="FQVG01000077">
    <property type="protein sequence ID" value="SHF43764.1"/>
    <property type="molecule type" value="Genomic_DNA"/>
</dbReference>
<evidence type="ECO:0008006" key="3">
    <source>
        <dbReference type="Google" id="ProtNLM"/>
    </source>
</evidence>
<dbReference type="InterPro" id="IPR010861">
    <property type="entry name" value="DUF1492"/>
</dbReference>
<dbReference type="Pfam" id="PF07374">
    <property type="entry name" value="DUF1492"/>
    <property type="match status" value="1"/>
</dbReference>
<dbReference type="Gene3D" id="1.20.140.160">
    <property type="match status" value="1"/>
</dbReference>
<dbReference type="AlphaFoldDB" id="A0A1M5BMJ8"/>
<name>A0A1M5BMJ8_9CLOT</name>
<sequence>MKAKEFLQQAIWLDKLIDSKLEQLEKLEALAQKTTVDLSKEKVSGGSGSTSPMENVVVKIVGLKEEINNDIDRLIDIKKEIGEIISRLEDPSYQLILEMRYINNRDWEEIAYEMNAGIRTIYRLHGKALKEIELRNLTTKWQ</sequence>